<protein>
    <submittedName>
        <fullName evidence="1">Unannotated protein</fullName>
    </submittedName>
</protein>
<gene>
    <name evidence="1" type="ORF">UFOPK2786_00349</name>
</gene>
<name>A0A6J6SH81_9ZZZZ</name>
<evidence type="ECO:0000313" key="1">
    <source>
        <dbReference type="EMBL" id="CAB4733629.1"/>
    </source>
</evidence>
<accession>A0A6J6SH81</accession>
<sequence>MNSSAGEFERELNRVVDRLRGMTITRLPASADLAYATAQRLLSMTIAAGDSLPAELPRLGDHAAGDQLAVIAHDFMALQLSNDEVTAATELLTELRRSLP</sequence>
<reference evidence="1" key="1">
    <citation type="submission" date="2020-05" db="EMBL/GenBank/DDBJ databases">
        <authorList>
            <person name="Chiriac C."/>
            <person name="Salcher M."/>
            <person name="Ghai R."/>
            <person name="Kavagutti S V."/>
        </authorList>
    </citation>
    <scope>NUCLEOTIDE SEQUENCE</scope>
</reference>
<organism evidence="1">
    <name type="scientific">freshwater metagenome</name>
    <dbReference type="NCBI Taxonomy" id="449393"/>
    <lineage>
        <taxon>unclassified sequences</taxon>
        <taxon>metagenomes</taxon>
        <taxon>ecological metagenomes</taxon>
    </lineage>
</organism>
<dbReference type="EMBL" id="CAEZYW010000034">
    <property type="protein sequence ID" value="CAB4733629.1"/>
    <property type="molecule type" value="Genomic_DNA"/>
</dbReference>
<proteinExistence type="predicted"/>
<dbReference type="AlphaFoldDB" id="A0A6J6SH81"/>